<protein>
    <submittedName>
        <fullName evidence="1">Uncharacterized protein</fullName>
    </submittedName>
</protein>
<evidence type="ECO:0000313" key="2">
    <source>
        <dbReference type="Proteomes" id="UP000195128"/>
    </source>
</evidence>
<dbReference type="EMBL" id="MTSA01000015">
    <property type="protein sequence ID" value="OUM05845.1"/>
    <property type="molecule type" value="Genomic_DNA"/>
</dbReference>
<organism evidence="1 2">
    <name type="scientific">Pseudomonas syringae</name>
    <dbReference type="NCBI Taxonomy" id="317"/>
    <lineage>
        <taxon>Bacteria</taxon>
        <taxon>Pseudomonadati</taxon>
        <taxon>Pseudomonadota</taxon>
        <taxon>Gammaproteobacteria</taxon>
        <taxon>Pseudomonadales</taxon>
        <taxon>Pseudomonadaceae</taxon>
        <taxon>Pseudomonas</taxon>
    </lineage>
</organism>
<dbReference type="Proteomes" id="UP000195128">
    <property type="component" value="Unassembled WGS sequence"/>
</dbReference>
<name>A0A244EMT5_PSESX</name>
<accession>A0A244EMT5</accession>
<sequence>MGANLFAKTLVQTPYLWVLYQPLREQVRSHEFQLHSGLGAESVATPPAPTDLIVRDAQVRS</sequence>
<comment type="caution">
    <text evidence="1">The sequence shown here is derived from an EMBL/GenBank/DDBJ whole genome shotgun (WGS) entry which is preliminary data.</text>
</comment>
<gene>
    <name evidence="1" type="ORF">BW686_19670</name>
</gene>
<reference evidence="1 2" key="1">
    <citation type="submission" date="2017-01" db="EMBL/GenBank/DDBJ databases">
        <authorList>
            <person name="Mah S.A."/>
            <person name="Swanson W.J."/>
            <person name="Moy G.W."/>
            <person name="Vacquier V.D."/>
        </authorList>
    </citation>
    <scope>NUCLEOTIDE SEQUENCE [LARGE SCALE GENOMIC DNA]</scope>
    <source>
        <strain evidence="1">PDD-32b-74</strain>
    </source>
</reference>
<dbReference type="OrthoDB" id="7033679at2"/>
<proteinExistence type="predicted"/>
<evidence type="ECO:0000313" key="1">
    <source>
        <dbReference type="EMBL" id="OUM05845.1"/>
    </source>
</evidence>
<dbReference type="AlphaFoldDB" id="A0A244EMT5"/>